<evidence type="ECO:0000256" key="2">
    <source>
        <dbReference type="SAM" id="MobiDB-lite"/>
    </source>
</evidence>
<dbReference type="InterPro" id="IPR027523">
    <property type="entry name" value="CLU_prot"/>
</dbReference>
<dbReference type="Gene3D" id="1.25.40.10">
    <property type="entry name" value="Tetratricopeptide repeat domain"/>
    <property type="match status" value="1"/>
</dbReference>
<dbReference type="PROSITE" id="PS51823">
    <property type="entry name" value="CLU"/>
    <property type="match status" value="1"/>
</dbReference>
<dbReference type="SUPFAM" id="SSF48452">
    <property type="entry name" value="TPR-like"/>
    <property type="match status" value="1"/>
</dbReference>
<feature type="region of interest" description="Disordered" evidence="2">
    <location>
        <begin position="1"/>
        <end position="99"/>
    </location>
</feature>
<feature type="compositionally biased region" description="Basic and acidic residues" evidence="2">
    <location>
        <begin position="1"/>
        <end position="32"/>
    </location>
</feature>
<keyword evidence="1" id="KW-0963">Cytoplasm</keyword>
<reference evidence="4 5" key="1">
    <citation type="submission" date="2024-02" db="EMBL/GenBank/DDBJ databases">
        <authorList>
            <person name="Chen Y."/>
            <person name="Shah S."/>
            <person name="Dougan E. K."/>
            <person name="Thang M."/>
            <person name="Chan C."/>
        </authorList>
    </citation>
    <scope>NUCLEOTIDE SEQUENCE [LARGE SCALE GENOMIC DNA]</scope>
</reference>
<sequence>MIREDEKEVIKEEERLEERLLKGSPAEAREADNVEEEGEGEGGEEAGEEGAEGEGEGRQEVEEAPQEELDAKPPLQGARQSQEAQSSALEAAEKETEMKAEDLHIGKGAEDMVKAVRVLQRFYRFKKYRWFDLGRKTHPVQLPEHPGDQQIPVGIQSGRDSVTAWHDALRASRISEGDGSGEPNRIAIALSYLSEVGRFAAACRAAAVLAVHEVLLHPYGMDTQKHSKHHGPDSPREDGDRFKPPQLVTKDDPLWPLVRPRFDGDRVYVHDSIVLTVIGGNSHESSQEFAWRLYQHDVKGFQALADAISSNSQSHHWALPVAVLVDYLGFRVLCRPQILAIGDPPAEMVLGPFAEAEVAYGAPGDLPELWREATSSIDAAQQEQATNPVAYPGDSAENRWRQQLQTRSRAQFASLVLHEWDRRHPELRQELAEMASDLGLQGYPVCLMSDLPKPLASTSLLRLRSHSIPGARDPENPEGEELHFRSPAEVLPPEINLDPKPNNSRIVDPVKRLRREALWSLSVPPLPPTHAVTAAANVGQRVSSEPLKDVSNRAERELPQQVLDRISSEGPPLDSRGWTEVLHASGVNIRHMSRVASLASSSAAASLHREALARSAKWLLRKRLWKKKPWATVAPQVIHEVHMGPERTAALEVLKIFNLVLGSGADSENFWEQQLVPEAARRFGFAAKQLQRHHVKPHALFQAMEHHCRVKFELDAVSRPFFRAGYPNPLKEEDLALFTSSTLQPYFPHLAAMKDHWIRRLEHYDAVDEESRQIRDHLLQEPSFQGFWPDVRIICSRGEEWSAAVSAPTKHTRENRWDRVFQVLKLQLTFARAIGDSPAAVGGILQGIAVALLEMAKQSAEKPEKPDELDEIATAMQSRGPKADQTCLKKALWAADAATKMLPSTISSWWAQLAALEAEWLLEKHVEAHSRVQRLQTDWDRFCPDQPVLMLRLEGTAARLYAQQGDWASAAMHTERCCALAERAFGRTHGATIALRARLGDAWSRREDWDKAVAAYQEAYSVAQVCSDEKTTGRLAFELAQVLFFKGDLTGAKGFAEDAVKLLIPLELGRSSGQLSGTSFEALTLLSKVYEDLCQRFLELHETEQAEVSPAMLQALVSKAIKCFETVLKNLPASEQAPRRAGVMSRAAQIVQSVLRLKVMGLGDSEYSVLVDAVEELLLHASVSETASALQRAMSQTRGVRQLQPRAETRAVAEAALRPVELEHAEEVPVKLMELFEEVAREALINGIPPSNWFDHMVRVVAEGFAGAPVPGDATYLATIQMLELCRFFGNAARVIMCATSSSQ</sequence>
<dbReference type="InterPro" id="IPR025697">
    <property type="entry name" value="CLU_dom"/>
</dbReference>
<dbReference type="Proteomes" id="UP001642484">
    <property type="component" value="Unassembled WGS sequence"/>
</dbReference>
<proteinExistence type="predicted"/>
<evidence type="ECO:0000313" key="4">
    <source>
        <dbReference type="EMBL" id="CAK9030356.1"/>
    </source>
</evidence>
<evidence type="ECO:0000313" key="5">
    <source>
        <dbReference type="Proteomes" id="UP001642484"/>
    </source>
</evidence>
<evidence type="ECO:0000259" key="3">
    <source>
        <dbReference type="PROSITE" id="PS51823"/>
    </source>
</evidence>
<evidence type="ECO:0000256" key="1">
    <source>
        <dbReference type="ARBA" id="ARBA00022490"/>
    </source>
</evidence>
<keyword evidence="5" id="KW-1185">Reference proteome</keyword>
<feature type="compositionally biased region" description="Low complexity" evidence="2">
    <location>
        <begin position="78"/>
        <end position="90"/>
    </location>
</feature>
<gene>
    <name evidence="4" type="ORF">CCMP2556_LOCUS17840</name>
</gene>
<feature type="region of interest" description="Disordered" evidence="2">
    <location>
        <begin position="222"/>
        <end position="247"/>
    </location>
</feature>
<protein>
    <recommendedName>
        <fullName evidence="3">Clu domain-containing protein</fullName>
    </recommendedName>
</protein>
<dbReference type="PANTHER" id="PTHR12601">
    <property type="entry name" value="EUKARYOTIC TRANSLATION INITIATION FACTOR 3 SUBUNIT EIF-3"/>
    <property type="match status" value="1"/>
</dbReference>
<dbReference type="Pfam" id="PF12807">
    <property type="entry name" value="eIF3_p135"/>
    <property type="match status" value="1"/>
</dbReference>
<feature type="compositionally biased region" description="Basic and acidic residues" evidence="2">
    <location>
        <begin position="230"/>
        <end position="247"/>
    </location>
</feature>
<feature type="domain" description="Clu" evidence="3">
    <location>
        <begin position="139"/>
        <end position="498"/>
    </location>
</feature>
<comment type="caution">
    <text evidence="4">The sequence shown here is derived from an EMBL/GenBank/DDBJ whole genome shotgun (WGS) entry which is preliminary data.</text>
</comment>
<dbReference type="InterPro" id="IPR033646">
    <property type="entry name" value="CLU-central"/>
</dbReference>
<feature type="compositionally biased region" description="Acidic residues" evidence="2">
    <location>
        <begin position="33"/>
        <end position="54"/>
    </location>
</feature>
<dbReference type="Pfam" id="PF13424">
    <property type="entry name" value="TPR_12"/>
    <property type="match status" value="1"/>
</dbReference>
<name>A0ABP0KU01_9DINO</name>
<dbReference type="InterPro" id="IPR011990">
    <property type="entry name" value="TPR-like_helical_dom_sf"/>
</dbReference>
<accession>A0ABP0KU01</accession>
<dbReference type="EMBL" id="CAXAMN010010001">
    <property type="protein sequence ID" value="CAK9030356.1"/>
    <property type="molecule type" value="Genomic_DNA"/>
</dbReference>
<organism evidence="4 5">
    <name type="scientific">Durusdinium trenchii</name>
    <dbReference type="NCBI Taxonomy" id="1381693"/>
    <lineage>
        <taxon>Eukaryota</taxon>
        <taxon>Sar</taxon>
        <taxon>Alveolata</taxon>
        <taxon>Dinophyceae</taxon>
        <taxon>Suessiales</taxon>
        <taxon>Symbiodiniaceae</taxon>
        <taxon>Durusdinium</taxon>
    </lineage>
</organism>